<sequence length="317" mass="35746">MKYLFFLLMVISGIHAKGLVQPEYIYKVSSGLVTDVLYKKQKLYCATDDGKIEIFNTKSKKNIQTIKLGKIKDFMGDAIDSKIFSLDLFDDSLLILSQDNGGYSRVHIYNSSALHVIISSDDRLNIIKAKFIDKENILIALISNDIISYNIKSKKKNWTTQASMSKFSNFALNNDKTLVAIADESGDVHLISTKDGRHVKTLHGDNVDNIFSIDFKGDIVLTGGQDRRVGVYNLKNGDAYYKMSHFFVYGVGLSPSGKTAAYSSDINNDVELFDTMTRELLGKYKADKMIVNSIYFINEKEFFINSSSPRVGYYKIK</sequence>
<dbReference type="InterPro" id="IPR015943">
    <property type="entry name" value="WD40/YVTN_repeat-like_dom_sf"/>
</dbReference>
<gene>
    <name evidence="3" type="ORF">FJR45_05850</name>
</gene>
<dbReference type="InterPro" id="IPR051179">
    <property type="entry name" value="WD_repeat_multifunction"/>
</dbReference>
<name>A0A7M1B1A1_9BACT</name>
<dbReference type="RefSeq" id="WP_193151785.1">
    <property type="nucleotide sequence ID" value="NZ_CP041235.1"/>
</dbReference>
<reference evidence="3 4" key="1">
    <citation type="submission" date="2019-06" db="EMBL/GenBank/DDBJ databases">
        <title>Sulfurimonas gotlandica sp. nov., a chemoautotrophic and psychrotolerant epsilonproteobacterium isolated from a pelagic redoxcline, and an emended description of the genus Sulfurimonas.</title>
        <authorList>
            <person name="Wang S."/>
            <person name="Jiang L."/>
            <person name="Shao Z."/>
        </authorList>
    </citation>
    <scope>NUCLEOTIDE SEQUENCE [LARGE SCALE GENOMIC DNA]</scope>
    <source>
        <strain evidence="3 4">S2-6</strain>
    </source>
</reference>
<evidence type="ECO:0000313" key="3">
    <source>
        <dbReference type="EMBL" id="QOP43501.1"/>
    </source>
</evidence>
<keyword evidence="4" id="KW-1185">Reference proteome</keyword>
<dbReference type="PANTHER" id="PTHR19857:SF8">
    <property type="entry name" value="ANGIO-ASSOCIATED MIGRATORY CELL PROTEIN"/>
    <property type="match status" value="1"/>
</dbReference>
<dbReference type="InterPro" id="IPR036322">
    <property type="entry name" value="WD40_repeat_dom_sf"/>
</dbReference>
<evidence type="ECO:0000256" key="1">
    <source>
        <dbReference type="ARBA" id="ARBA00022574"/>
    </source>
</evidence>
<keyword evidence="2" id="KW-0677">Repeat</keyword>
<dbReference type="Proteomes" id="UP000593719">
    <property type="component" value="Chromosome"/>
</dbReference>
<proteinExistence type="predicted"/>
<dbReference type="Gene3D" id="2.130.10.10">
    <property type="entry name" value="YVTN repeat-like/Quinoprotein amine dehydrogenase"/>
    <property type="match status" value="1"/>
</dbReference>
<dbReference type="PANTHER" id="PTHR19857">
    <property type="entry name" value="MITOCHONDRIAL DIVISION PROTEIN 1-RELATED"/>
    <property type="match status" value="1"/>
</dbReference>
<organism evidence="3 4">
    <name type="scientific">Sulfurimonas sediminis</name>
    <dbReference type="NCBI Taxonomy" id="2590020"/>
    <lineage>
        <taxon>Bacteria</taxon>
        <taxon>Pseudomonadati</taxon>
        <taxon>Campylobacterota</taxon>
        <taxon>Epsilonproteobacteria</taxon>
        <taxon>Campylobacterales</taxon>
        <taxon>Sulfurimonadaceae</taxon>
        <taxon>Sulfurimonas</taxon>
    </lineage>
</organism>
<accession>A0A7M1B1A1</accession>
<protein>
    <submittedName>
        <fullName evidence="3">WD40 repeat domain-containing protein</fullName>
    </submittedName>
</protein>
<dbReference type="SUPFAM" id="SSF50978">
    <property type="entry name" value="WD40 repeat-like"/>
    <property type="match status" value="1"/>
</dbReference>
<dbReference type="KEGG" id="ssei:FJR45_05850"/>
<evidence type="ECO:0000256" key="2">
    <source>
        <dbReference type="ARBA" id="ARBA00022737"/>
    </source>
</evidence>
<evidence type="ECO:0000313" key="4">
    <source>
        <dbReference type="Proteomes" id="UP000593719"/>
    </source>
</evidence>
<dbReference type="EMBL" id="CP041235">
    <property type="protein sequence ID" value="QOP43501.1"/>
    <property type="molecule type" value="Genomic_DNA"/>
</dbReference>
<keyword evidence="1" id="KW-0853">WD repeat</keyword>
<dbReference type="AlphaFoldDB" id="A0A7M1B1A1"/>